<dbReference type="OrthoDB" id="2562493at2759"/>
<dbReference type="PANTHER" id="PTHR40465">
    <property type="entry name" value="CHROMOSOME 1, WHOLE GENOME SHOTGUN SEQUENCE"/>
    <property type="match status" value="1"/>
</dbReference>
<sequence length="317" mass="35260">MGEFDKTLGTLLIGIFFNTYLYGLVTYQFAAYCRSNFNDPLHVRAMVWSLFILDTFHSGSVIYMAWSYTVTNYDNPAALAVAEWPYTFTPIGTAASALVTQLFLGYRIWRLSGSDILFATVILLAIPSFALGMACGIKAWIIQVLSELSQLNNLVTAWLAMQVSIDIFITVTLTIIFTRSKTGYHKTDTVLNRLIRGAIQTGLFAGIFSLGDLISFLVLPTTNLYGMFAIPIGRIYTNTLFDTLLTREELKSQMAGTYERKSGNDINWAHSTTARDVSNIQLEVPKETPTNAIQLEVHTTVLTERSSFDGDGKTMAL</sequence>
<evidence type="ECO:0000313" key="3">
    <source>
        <dbReference type="EMBL" id="KIN98508.1"/>
    </source>
</evidence>
<feature type="transmembrane region" description="Helical" evidence="1">
    <location>
        <begin position="198"/>
        <end position="219"/>
    </location>
</feature>
<feature type="transmembrane region" description="Helical" evidence="1">
    <location>
        <begin position="116"/>
        <end position="142"/>
    </location>
</feature>
<dbReference type="Proteomes" id="UP000054217">
    <property type="component" value="Unassembled WGS sequence"/>
</dbReference>
<feature type="transmembrane region" description="Helical" evidence="1">
    <location>
        <begin position="12"/>
        <end position="33"/>
    </location>
</feature>
<evidence type="ECO:0000259" key="2">
    <source>
        <dbReference type="Pfam" id="PF20152"/>
    </source>
</evidence>
<feature type="transmembrane region" description="Helical" evidence="1">
    <location>
        <begin position="154"/>
        <end position="177"/>
    </location>
</feature>
<name>A0A0C3NTE9_PISTI</name>
<evidence type="ECO:0000313" key="4">
    <source>
        <dbReference type="Proteomes" id="UP000054217"/>
    </source>
</evidence>
<protein>
    <recommendedName>
        <fullName evidence="2">DUF6534 domain-containing protein</fullName>
    </recommendedName>
</protein>
<dbReference type="InParanoid" id="A0A0C3NTE9"/>
<proteinExistence type="predicted"/>
<feature type="transmembrane region" description="Helical" evidence="1">
    <location>
        <begin position="86"/>
        <end position="104"/>
    </location>
</feature>
<keyword evidence="4" id="KW-1185">Reference proteome</keyword>
<dbReference type="Pfam" id="PF20152">
    <property type="entry name" value="DUF6534"/>
    <property type="match status" value="1"/>
</dbReference>
<dbReference type="HOGENOM" id="CLU_046025_2_0_1"/>
<evidence type="ECO:0000256" key="1">
    <source>
        <dbReference type="SAM" id="Phobius"/>
    </source>
</evidence>
<dbReference type="InterPro" id="IPR045339">
    <property type="entry name" value="DUF6534"/>
</dbReference>
<keyword evidence="1" id="KW-0812">Transmembrane</keyword>
<dbReference type="EMBL" id="KN832014">
    <property type="protein sequence ID" value="KIN98508.1"/>
    <property type="molecule type" value="Genomic_DNA"/>
</dbReference>
<reference evidence="3 4" key="1">
    <citation type="submission" date="2014-04" db="EMBL/GenBank/DDBJ databases">
        <authorList>
            <consortium name="DOE Joint Genome Institute"/>
            <person name="Kuo A."/>
            <person name="Kohler A."/>
            <person name="Costa M.D."/>
            <person name="Nagy L.G."/>
            <person name="Floudas D."/>
            <person name="Copeland A."/>
            <person name="Barry K.W."/>
            <person name="Cichocki N."/>
            <person name="Veneault-Fourrey C."/>
            <person name="LaButti K."/>
            <person name="Lindquist E.A."/>
            <person name="Lipzen A."/>
            <person name="Lundell T."/>
            <person name="Morin E."/>
            <person name="Murat C."/>
            <person name="Sun H."/>
            <person name="Tunlid A."/>
            <person name="Henrissat B."/>
            <person name="Grigoriev I.V."/>
            <person name="Hibbett D.S."/>
            <person name="Martin F."/>
            <person name="Nordberg H.P."/>
            <person name="Cantor M.N."/>
            <person name="Hua S.X."/>
        </authorList>
    </citation>
    <scope>NUCLEOTIDE SEQUENCE [LARGE SCALE GENOMIC DNA]</scope>
    <source>
        <strain evidence="3 4">Marx 270</strain>
    </source>
</reference>
<feature type="transmembrane region" description="Helical" evidence="1">
    <location>
        <begin position="45"/>
        <end position="66"/>
    </location>
</feature>
<dbReference type="AlphaFoldDB" id="A0A0C3NTE9"/>
<accession>A0A0C3NTE9</accession>
<keyword evidence="1" id="KW-0472">Membrane</keyword>
<gene>
    <name evidence="3" type="ORF">M404DRAFT_1005177</name>
</gene>
<feature type="domain" description="DUF6534" evidence="2">
    <location>
        <begin position="163"/>
        <end position="248"/>
    </location>
</feature>
<dbReference type="STRING" id="870435.A0A0C3NTE9"/>
<organism evidence="3 4">
    <name type="scientific">Pisolithus tinctorius Marx 270</name>
    <dbReference type="NCBI Taxonomy" id="870435"/>
    <lineage>
        <taxon>Eukaryota</taxon>
        <taxon>Fungi</taxon>
        <taxon>Dikarya</taxon>
        <taxon>Basidiomycota</taxon>
        <taxon>Agaricomycotina</taxon>
        <taxon>Agaricomycetes</taxon>
        <taxon>Agaricomycetidae</taxon>
        <taxon>Boletales</taxon>
        <taxon>Sclerodermatineae</taxon>
        <taxon>Pisolithaceae</taxon>
        <taxon>Pisolithus</taxon>
    </lineage>
</organism>
<dbReference type="PANTHER" id="PTHR40465:SF1">
    <property type="entry name" value="DUF6534 DOMAIN-CONTAINING PROTEIN"/>
    <property type="match status" value="1"/>
</dbReference>
<reference evidence="4" key="2">
    <citation type="submission" date="2015-01" db="EMBL/GenBank/DDBJ databases">
        <title>Evolutionary Origins and Diversification of the Mycorrhizal Mutualists.</title>
        <authorList>
            <consortium name="DOE Joint Genome Institute"/>
            <consortium name="Mycorrhizal Genomics Consortium"/>
            <person name="Kohler A."/>
            <person name="Kuo A."/>
            <person name="Nagy L.G."/>
            <person name="Floudas D."/>
            <person name="Copeland A."/>
            <person name="Barry K.W."/>
            <person name="Cichocki N."/>
            <person name="Veneault-Fourrey C."/>
            <person name="LaButti K."/>
            <person name="Lindquist E.A."/>
            <person name="Lipzen A."/>
            <person name="Lundell T."/>
            <person name="Morin E."/>
            <person name="Murat C."/>
            <person name="Riley R."/>
            <person name="Ohm R."/>
            <person name="Sun H."/>
            <person name="Tunlid A."/>
            <person name="Henrissat B."/>
            <person name="Grigoriev I.V."/>
            <person name="Hibbett D.S."/>
            <person name="Martin F."/>
        </authorList>
    </citation>
    <scope>NUCLEOTIDE SEQUENCE [LARGE SCALE GENOMIC DNA]</scope>
    <source>
        <strain evidence="4">Marx 270</strain>
    </source>
</reference>
<keyword evidence="1" id="KW-1133">Transmembrane helix</keyword>